<feature type="signal peptide" evidence="7">
    <location>
        <begin position="1"/>
        <end position="24"/>
    </location>
</feature>
<gene>
    <name evidence="8" type="ORF">CA2015_3369</name>
</gene>
<keyword evidence="3" id="KW-0812">Transmembrane</keyword>
<keyword evidence="9" id="KW-1185">Reference proteome</keyword>
<evidence type="ECO:0000256" key="7">
    <source>
        <dbReference type="SAM" id="SignalP"/>
    </source>
</evidence>
<evidence type="ECO:0000256" key="4">
    <source>
        <dbReference type="ARBA" id="ARBA00023136"/>
    </source>
</evidence>
<evidence type="ECO:0000313" key="8">
    <source>
        <dbReference type="EMBL" id="AKP52759.1"/>
    </source>
</evidence>
<dbReference type="STRING" id="320787.CA2015_3369"/>
<feature type="coiled-coil region" evidence="6">
    <location>
        <begin position="350"/>
        <end position="413"/>
    </location>
</feature>
<keyword evidence="6" id="KW-0175">Coiled coil</keyword>
<evidence type="ECO:0000256" key="1">
    <source>
        <dbReference type="ARBA" id="ARBA00004442"/>
    </source>
</evidence>
<evidence type="ECO:0000256" key="3">
    <source>
        <dbReference type="ARBA" id="ARBA00022692"/>
    </source>
</evidence>
<sequence length="457" mass="51696">MKPYKGAFAILLIFLATVMPSVTKGQQLDPILKGLINKGLSKSQTVNGKYLDAEQAGIDQKLAKSVFLPKITLNGSYTHLNDDITFDENTKNLLTETQKLVIKDAVGLPFNSTFPNTLPLQEVPVLQNQNILRSSVDVDWVLFSGLEASNALQASKHKEASLNYLGMAEEDKIALQIIEAYDKLALVRASKKVLTTSEDYLNEQAIYVSKAIENGLATPISRNKIELAKQQLEAKKLEFEHNNTLLIEVLHQLTGKSRADLKMLQPQLHSFSVDADSNWEKRNEIKALEEAEQATQYQAKMIKSNFIPKVAMKGHYEFIEENLSLLDPKWYVGVGLKWNVFDGNQSRLKRRKVQLETAKYREQIEEANEMIELAISKAEISYESALLNTKIVKKEIELANENYEMVNTQYKNNLASINDVLDALNDVEKANFKLQESYFKERRAVADLLHAKGILNY</sequence>
<name>A0A0H4PER7_9BACT</name>
<comment type="subcellular location">
    <subcellularLocation>
        <location evidence="1">Cell outer membrane</location>
    </subcellularLocation>
</comment>
<dbReference type="GO" id="GO:0015288">
    <property type="term" value="F:porin activity"/>
    <property type="evidence" value="ECO:0007669"/>
    <property type="project" value="TreeGrafter"/>
</dbReference>
<evidence type="ECO:0000256" key="2">
    <source>
        <dbReference type="ARBA" id="ARBA00022452"/>
    </source>
</evidence>
<dbReference type="Proteomes" id="UP000036520">
    <property type="component" value="Chromosome"/>
</dbReference>
<keyword evidence="7" id="KW-0732">Signal</keyword>
<evidence type="ECO:0000256" key="5">
    <source>
        <dbReference type="ARBA" id="ARBA00023237"/>
    </source>
</evidence>
<dbReference type="Gene3D" id="1.20.1600.10">
    <property type="entry name" value="Outer membrane efflux proteins (OEP)"/>
    <property type="match status" value="1"/>
</dbReference>
<keyword evidence="2" id="KW-1134">Transmembrane beta strand</keyword>
<dbReference type="OrthoDB" id="1674454at2"/>
<keyword evidence="5" id="KW-0998">Cell outer membrane</keyword>
<reference evidence="8 9" key="1">
    <citation type="submission" date="2015-07" db="EMBL/GenBank/DDBJ databases">
        <authorList>
            <person name="Kim K.M."/>
        </authorList>
    </citation>
    <scope>NUCLEOTIDE SEQUENCE [LARGE SCALE GENOMIC DNA]</scope>
    <source>
        <strain evidence="8 9">KCTC 12363</strain>
    </source>
</reference>
<organism evidence="8 9">
    <name type="scientific">Cyclobacterium amurskyense</name>
    <dbReference type="NCBI Taxonomy" id="320787"/>
    <lineage>
        <taxon>Bacteria</taxon>
        <taxon>Pseudomonadati</taxon>
        <taxon>Bacteroidota</taxon>
        <taxon>Cytophagia</taxon>
        <taxon>Cytophagales</taxon>
        <taxon>Cyclobacteriaceae</taxon>
        <taxon>Cyclobacterium</taxon>
    </lineage>
</organism>
<feature type="chain" id="PRO_5005208758" evidence="7">
    <location>
        <begin position="25"/>
        <end position="457"/>
    </location>
</feature>
<proteinExistence type="predicted"/>
<dbReference type="KEGG" id="camu:CA2015_3369"/>
<dbReference type="RefSeq" id="WP_048642943.1">
    <property type="nucleotide sequence ID" value="NZ_CP012040.1"/>
</dbReference>
<dbReference type="SUPFAM" id="SSF56954">
    <property type="entry name" value="Outer membrane efflux proteins (OEP)"/>
    <property type="match status" value="1"/>
</dbReference>
<evidence type="ECO:0000313" key="9">
    <source>
        <dbReference type="Proteomes" id="UP000036520"/>
    </source>
</evidence>
<dbReference type="AlphaFoldDB" id="A0A0H4PER7"/>
<dbReference type="EMBL" id="CP012040">
    <property type="protein sequence ID" value="AKP52759.1"/>
    <property type="molecule type" value="Genomic_DNA"/>
</dbReference>
<keyword evidence="4" id="KW-0472">Membrane</keyword>
<accession>A0A0H4PER7</accession>
<dbReference type="GO" id="GO:0009279">
    <property type="term" value="C:cell outer membrane"/>
    <property type="evidence" value="ECO:0007669"/>
    <property type="project" value="UniProtKB-SubCell"/>
</dbReference>
<dbReference type="GO" id="GO:1990281">
    <property type="term" value="C:efflux pump complex"/>
    <property type="evidence" value="ECO:0007669"/>
    <property type="project" value="TreeGrafter"/>
</dbReference>
<evidence type="ECO:0000256" key="6">
    <source>
        <dbReference type="SAM" id="Coils"/>
    </source>
</evidence>
<dbReference type="InterPro" id="IPR051906">
    <property type="entry name" value="TolC-like"/>
</dbReference>
<dbReference type="PANTHER" id="PTHR30026">
    <property type="entry name" value="OUTER MEMBRANE PROTEIN TOLC"/>
    <property type="match status" value="1"/>
</dbReference>
<dbReference type="PANTHER" id="PTHR30026:SF20">
    <property type="entry name" value="OUTER MEMBRANE PROTEIN TOLC"/>
    <property type="match status" value="1"/>
</dbReference>
<dbReference type="GO" id="GO:0015562">
    <property type="term" value="F:efflux transmembrane transporter activity"/>
    <property type="evidence" value="ECO:0007669"/>
    <property type="project" value="InterPro"/>
</dbReference>
<protein>
    <submittedName>
        <fullName evidence="8">Outer membrane protein, RND efflux system</fullName>
    </submittedName>
</protein>